<name>A0A2R4VQT8_9PROT</name>
<feature type="region of interest" description="Disordered" evidence="1">
    <location>
        <begin position="49"/>
        <end position="82"/>
    </location>
</feature>
<reference evidence="2 3" key="1">
    <citation type="submission" date="2018-04" db="EMBL/GenBank/DDBJ databases">
        <title>Complete genome sequence of the nitrogen-fixing bacterium Azospirillum humicireducens type strain SgZ-5.</title>
        <authorList>
            <person name="Yu Z."/>
        </authorList>
    </citation>
    <scope>NUCLEOTIDE SEQUENCE [LARGE SCALE GENOMIC DNA]</scope>
    <source>
        <strain evidence="2 3">SgZ-5</strain>
        <plasmid evidence="2 3">pYZ1</plasmid>
    </source>
</reference>
<keyword evidence="2" id="KW-0614">Plasmid</keyword>
<geneLocation type="plasmid" evidence="2 3">
    <name>pYZ1</name>
</geneLocation>
<gene>
    <name evidence="2" type="ORF">A6A40_17330</name>
</gene>
<keyword evidence="3" id="KW-1185">Reference proteome</keyword>
<protein>
    <submittedName>
        <fullName evidence="2">Uncharacterized protein</fullName>
    </submittedName>
</protein>
<dbReference type="EMBL" id="CP028902">
    <property type="protein sequence ID" value="AWB06814.1"/>
    <property type="molecule type" value="Genomic_DNA"/>
</dbReference>
<proteinExistence type="predicted"/>
<evidence type="ECO:0000256" key="1">
    <source>
        <dbReference type="SAM" id="MobiDB-lite"/>
    </source>
</evidence>
<dbReference type="Proteomes" id="UP000077405">
    <property type="component" value="Plasmid pYZ1"/>
</dbReference>
<dbReference type="KEGG" id="ahu:A6A40_17330"/>
<organism evidence="2 3">
    <name type="scientific">Azospirillum humicireducens</name>
    <dbReference type="NCBI Taxonomy" id="1226968"/>
    <lineage>
        <taxon>Bacteria</taxon>
        <taxon>Pseudomonadati</taxon>
        <taxon>Pseudomonadota</taxon>
        <taxon>Alphaproteobacteria</taxon>
        <taxon>Rhodospirillales</taxon>
        <taxon>Azospirillaceae</taxon>
        <taxon>Azospirillum</taxon>
    </lineage>
</organism>
<accession>A0A2R4VQT8</accession>
<evidence type="ECO:0000313" key="3">
    <source>
        <dbReference type="Proteomes" id="UP000077405"/>
    </source>
</evidence>
<evidence type="ECO:0000313" key="2">
    <source>
        <dbReference type="EMBL" id="AWB06814.1"/>
    </source>
</evidence>
<sequence length="169" mass="18648">MRVFARADRAAVPIPSGPECPLVGLHGGAERRPQEGKLIAAVHRWAGGDAPARQRDVSPRPSASDWEELTGKAGADREEPAEPVPDVVRVWSGVWPIFELFTASERVWRYPALGGPPIGLDWSQVRALADGYGVPWDRETLTLMQAAEAEAARIWTAEWKRKNPPKRGR</sequence>
<dbReference type="AlphaFoldDB" id="A0A2R4VQT8"/>